<evidence type="ECO:0000313" key="36">
    <source>
        <dbReference type="Proteomes" id="UP001318040"/>
    </source>
</evidence>
<comment type="cofactor">
    <cofactor evidence="32">
        <name>heme</name>
        <dbReference type="ChEBI" id="CHEBI:30413"/>
    </cofactor>
</comment>
<comment type="function">
    <text evidence="31">Catalyzes the conversion of prostaglandin H2 (PGH2) to thromboxane A2 (TXA2), a potent inducer of blood vessel constriction and platelet aggregation. Also cleaves PGH2 to 12-hydroxy-heptadecatrienoicacid (12-HHT) and malondialdehyde, which is known to act as a mediator of DNA damage. 12-HHT and malondialdehyde are formed stoichiometrically in the same amounts as TXA2. Additionally, displays dehydratase activity, toward (15S)-hydroperoxy-(5Z,8Z,11Z,13E)-eicosatetraenoate (15(S)-HPETE) producing 15-KETE and 15-HETE.</text>
</comment>
<keyword evidence="21" id="KW-0275">Fatty acid biosynthesis</keyword>
<evidence type="ECO:0000256" key="7">
    <source>
        <dbReference type="ARBA" id="ARBA00022501"/>
    </source>
</evidence>
<dbReference type="PRINTS" id="PR00385">
    <property type="entry name" value="P450"/>
</dbReference>
<evidence type="ECO:0000256" key="29">
    <source>
        <dbReference type="ARBA" id="ARBA00040834"/>
    </source>
</evidence>
<evidence type="ECO:0000256" key="17">
    <source>
        <dbReference type="ARBA" id="ARBA00023004"/>
    </source>
</evidence>
<dbReference type="PROSITE" id="PS00086">
    <property type="entry name" value="CYTOCHROME_P450"/>
    <property type="match status" value="1"/>
</dbReference>
<dbReference type="AlphaFoldDB" id="A0AAJ7SV03"/>
<evidence type="ECO:0000256" key="3">
    <source>
        <dbReference type="ARBA" id="ARBA00004477"/>
    </source>
</evidence>
<evidence type="ECO:0000256" key="13">
    <source>
        <dbReference type="ARBA" id="ARBA00022824"/>
    </source>
</evidence>
<keyword evidence="18 33" id="KW-0503">Monooxygenase</keyword>
<keyword evidence="9" id="KW-0643">Prostaglandin biosynthesis</keyword>
<evidence type="ECO:0000256" key="10">
    <source>
        <dbReference type="ARBA" id="ARBA00022617"/>
    </source>
</evidence>
<keyword evidence="14" id="KW-0276">Fatty acid metabolism</keyword>
<dbReference type="InterPro" id="IPR017972">
    <property type="entry name" value="Cyt_P450_CS"/>
</dbReference>
<evidence type="ECO:0000256" key="19">
    <source>
        <dbReference type="ARBA" id="ARBA00023098"/>
    </source>
</evidence>
<comment type="catalytic activity">
    <reaction evidence="2">
        <text>a hydroperoxyeicosatetraenoate = an oxoeicosatetraenoate + H2O</text>
        <dbReference type="Rhea" id="RHEA:55556"/>
        <dbReference type="ChEBI" id="CHEBI:15377"/>
        <dbReference type="ChEBI" id="CHEBI:59720"/>
        <dbReference type="ChEBI" id="CHEBI:131859"/>
        <dbReference type="EC" id="4.2.1.152"/>
    </reaction>
    <physiologicalReaction direction="left-to-right" evidence="2">
        <dbReference type="Rhea" id="RHEA:55557"/>
    </physiologicalReaction>
</comment>
<comment type="catalytic activity">
    <reaction evidence="27">
        <text>prostaglandin H2 = thromboxane A2</text>
        <dbReference type="Rhea" id="RHEA:17137"/>
        <dbReference type="ChEBI" id="CHEBI:57405"/>
        <dbReference type="ChEBI" id="CHEBI:57445"/>
        <dbReference type="EC" id="5.3.99.5"/>
    </reaction>
    <physiologicalReaction direction="left-to-right" evidence="27">
        <dbReference type="Rhea" id="RHEA:17138"/>
    </physiologicalReaction>
</comment>
<dbReference type="GO" id="GO:0020037">
    <property type="term" value="F:heme binding"/>
    <property type="evidence" value="ECO:0007669"/>
    <property type="project" value="InterPro"/>
</dbReference>
<evidence type="ECO:0000256" key="14">
    <source>
        <dbReference type="ARBA" id="ARBA00022832"/>
    </source>
</evidence>
<evidence type="ECO:0000256" key="20">
    <source>
        <dbReference type="ARBA" id="ARBA00023136"/>
    </source>
</evidence>
<sequence length="597" mass="68303">MLRFPFGDAKNQLSKVIIVHIFIMRTKNCGMIGNILPPFVNPLLDEGHPLLCWPSGWFDHNSPRCSAWIGERRYSIYPYGLLKELGVPHPRPMPFLGNMFWFRKGFLEGLDSLVEKHGKVCGYYFGRRMHLVVADPDMLKHILVKDFNNFVNRMEFSLSTKPMSDSIFMLRDEEWKHVRSVLTPTFSAAKMREMSPLINQATDTLLENLEAHARLGKAFDVWRCFGCYSMDVIASVAFGMQVDSQRNPDDPFVRHAHLFFNFTFFRFTMFLVLAFPSVMIPLMHLVPNERQNRLNRFFKRIIQDIIKMRQTQPPEQRRRDFLQLMLDAREVAPEGQGGGDGGDAEGSKESQGDVADGGAGAGSDSSARAAEGGGPNRRRIHKHTLTDDHILGQAFLFFVAGYETTSNTLGFVAYLLATNPVCQTRLREEIMGFYRQHKEPDYDNIQQLTYLDMIISETLRLFPPGLRFGREALRDCVVKGVRIPAKTHVEVPVAVLHRDPQYWPEPDRFIPERFTAEQKAARHPFVYLPFGAGPRNCIGMRLALLETKVALVRLLHRFTFHMTPDTQVPLRLKSFTTLSPKDAIMLRISANGEPRKN</sequence>
<dbReference type="SUPFAM" id="SSF48264">
    <property type="entry name" value="Cytochrome P450"/>
    <property type="match status" value="1"/>
</dbReference>
<evidence type="ECO:0000256" key="15">
    <source>
        <dbReference type="ARBA" id="ARBA00022989"/>
    </source>
</evidence>
<name>A0AAJ7SV03_PETMA</name>
<dbReference type="GO" id="GO:0008395">
    <property type="term" value="F:steroid hydroxylase activity"/>
    <property type="evidence" value="ECO:0007669"/>
    <property type="project" value="TreeGrafter"/>
</dbReference>
<accession>A0AAJ7SV03</accession>
<evidence type="ECO:0000313" key="37">
    <source>
        <dbReference type="RefSeq" id="XP_032805290.1"/>
    </source>
</evidence>
<dbReference type="Pfam" id="PF00067">
    <property type="entry name" value="p450"/>
    <property type="match status" value="2"/>
</dbReference>
<dbReference type="PANTHER" id="PTHR24302">
    <property type="entry name" value="CYTOCHROME P450 FAMILY 3"/>
    <property type="match status" value="1"/>
</dbReference>
<protein>
    <recommendedName>
        <fullName evidence="29">Thromboxane-A synthase</fullName>
        <ecNumber evidence="6">4.2.1.152</ecNumber>
        <ecNumber evidence="28">5.3.99.5</ecNumber>
    </recommendedName>
    <alternativeName>
        <fullName evidence="30">Cytochrome P450 5A1</fullName>
    </alternativeName>
    <alternativeName>
        <fullName evidence="24">Hydroperoxy icosatetraenoate dehydratase</fullName>
    </alternativeName>
</protein>
<evidence type="ECO:0000256" key="33">
    <source>
        <dbReference type="RuleBase" id="RU000461"/>
    </source>
</evidence>
<evidence type="ECO:0000256" key="2">
    <source>
        <dbReference type="ARBA" id="ARBA00001719"/>
    </source>
</evidence>
<comment type="catalytic activity">
    <reaction evidence="25">
        <text>(15S)-hydroperoxy-(5Z,8Z,11Z,13E)-eicosatetraenoate + AH2 = (15S)-hydroxy-(5Z,8Z,11Z,13E)-eicosatetraenoate + A + H2O</text>
        <dbReference type="Rhea" id="RHEA:48856"/>
        <dbReference type="ChEBI" id="CHEBI:13193"/>
        <dbReference type="ChEBI" id="CHEBI:15377"/>
        <dbReference type="ChEBI" id="CHEBI:17499"/>
        <dbReference type="ChEBI" id="CHEBI:57409"/>
        <dbReference type="ChEBI" id="CHEBI:57446"/>
    </reaction>
    <physiologicalReaction direction="left-to-right" evidence="25">
        <dbReference type="Rhea" id="RHEA:48857"/>
    </physiologicalReaction>
</comment>
<keyword evidence="17 32" id="KW-0408">Iron</keyword>
<dbReference type="PANTHER" id="PTHR24302:SF47">
    <property type="entry name" value="CYTOCHROME P450"/>
    <property type="match status" value="1"/>
</dbReference>
<dbReference type="PRINTS" id="PR00463">
    <property type="entry name" value="EP450I"/>
</dbReference>
<keyword evidence="12 32" id="KW-0479">Metal-binding</keyword>
<evidence type="ECO:0000256" key="25">
    <source>
        <dbReference type="ARBA" id="ARBA00036380"/>
    </source>
</evidence>
<proteinExistence type="inferred from homology"/>
<comment type="catalytic activity">
    <reaction evidence="1">
        <text>(15S)-hydroperoxy-(5Z,8Z,11Z,13E)-eicosatetraenoate = 15-oxo-(5Z,8Z,11Z,13E)-eicosatetraenoate + H2O</text>
        <dbReference type="Rhea" id="RHEA:48636"/>
        <dbReference type="ChEBI" id="CHEBI:15377"/>
        <dbReference type="ChEBI" id="CHEBI:57410"/>
        <dbReference type="ChEBI" id="CHEBI:57446"/>
    </reaction>
    <physiologicalReaction direction="left-to-right" evidence="1">
        <dbReference type="Rhea" id="RHEA:48637"/>
    </physiologicalReaction>
</comment>
<keyword evidence="8" id="KW-0444">Lipid biosynthesis</keyword>
<evidence type="ECO:0000256" key="18">
    <source>
        <dbReference type="ARBA" id="ARBA00023033"/>
    </source>
</evidence>
<evidence type="ECO:0000256" key="12">
    <source>
        <dbReference type="ARBA" id="ARBA00022723"/>
    </source>
</evidence>
<dbReference type="EC" id="4.2.1.152" evidence="6"/>
<evidence type="ECO:0000256" key="4">
    <source>
        <dbReference type="ARBA" id="ARBA00010617"/>
    </source>
</evidence>
<evidence type="ECO:0000256" key="28">
    <source>
        <dbReference type="ARBA" id="ARBA00038872"/>
    </source>
</evidence>
<comment type="subunit">
    <text evidence="5">Monomer.</text>
</comment>
<keyword evidence="15 35" id="KW-1133">Transmembrane helix</keyword>
<evidence type="ECO:0000256" key="1">
    <source>
        <dbReference type="ARBA" id="ARBA00001143"/>
    </source>
</evidence>
<dbReference type="GO" id="GO:0016705">
    <property type="term" value="F:oxidoreductase activity, acting on paired donors, with incorporation or reduction of molecular oxygen"/>
    <property type="evidence" value="ECO:0007669"/>
    <property type="project" value="InterPro"/>
</dbReference>
<feature type="binding site" description="axial binding residue" evidence="32">
    <location>
        <position position="537"/>
    </location>
    <ligand>
        <name>heme</name>
        <dbReference type="ChEBI" id="CHEBI:30413"/>
    </ligand>
    <ligandPart>
        <name>Fe</name>
        <dbReference type="ChEBI" id="CHEBI:18248"/>
    </ligandPart>
</feature>
<evidence type="ECO:0000256" key="30">
    <source>
        <dbReference type="ARBA" id="ARBA00042726"/>
    </source>
</evidence>
<dbReference type="GO" id="GO:0005789">
    <property type="term" value="C:endoplasmic reticulum membrane"/>
    <property type="evidence" value="ECO:0007669"/>
    <property type="project" value="UniProtKB-SubCell"/>
</dbReference>
<dbReference type="KEGG" id="pmrn:116940083"/>
<keyword evidence="20 35" id="KW-0472">Membrane</keyword>
<dbReference type="GO" id="GO:0106256">
    <property type="term" value="F:hydroperoxy icosatetraenoate dehydratase activity"/>
    <property type="evidence" value="ECO:0007669"/>
    <property type="project" value="UniProtKB-EC"/>
</dbReference>
<keyword evidence="19" id="KW-0443">Lipid metabolism</keyword>
<dbReference type="InterPro" id="IPR001128">
    <property type="entry name" value="Cyt_P450"/>
</dbReference>
<evidence type="ECO:0000256" key="35">
    <source>
        <dbReference type="SAM" id="Phobius"/>
    </source>
</evidence>
<keyword evidence="7" id="KW-0644">Prostaglandin metabolism</keyword>
<dbReference type="InterPro" id="IPR036396">
    <property type="entry name" value="Cyt_P450_sf"/>
</dbReference>
<evidence type="ECO:0000256" key="21">
    <source>
        <dbReference type="ARBA" id="ARBA00023160"/>
    </source>
</evidence>
<evidence type="ECO:0000256" key="27">
    <source>
        <dbReference type="ARBA" id="ARBA00036475"/>
    </source>
</evidence>
<dbReference type="InterPro" id="IPR002401">
    <property type="entry name" value="Cyt_P450_E_grp-I"/>
</dbReference>
<dbReference type="GeneID" id="116940083"/>
<evidence type="ECO:0000256" key="11">
    <source>
        <dbReference type="ARBA" id="ARBA00022692"/>
    </source>
</evidence>
<dbReference type="InterPro" id="IPR050705">
    <property type="entry name" value="Cytochrome_P450_3A"/>
</dbReference>
<keyword evidence="16 33" id="KW-0560">Oxidoreductase</keyword>
<evidence type="ECO:0000256" key="8">
    <source>
        <dbReference type="ARBA" id="ARBA00022516"/>
    </source>
</evidence>
<keyword evidence="36" id="KW-1185">Reference proteome</keyword>
<dbReference type="RefSeq" id="XP_032805290.1">
    <property type="nucleotide sequence ID" value="XM_032949399.1"/>
</dbReference>
<feature type="transmembrane region" description="Helical" evidence="35">
    <location>
        <begin position="264"/>
        <end position="286"/>
    </location>
</feature>
<evidence type="ECO:0000256" key="31">
    <source>
        <dbReference type="ARBA" id="ARBA00054825"/>
    </source>
</evidence>
<keyword evidence="11 35" id="KW-0812">Transmembrane</keyword>
<comment type="subcellular location">
    <subcellularLocation>
        <location evidence="3">Endoplasmic reticulum membrane</location>
        <topology evidence="3">Multi-pass membrane protein</topology>
    </subcellularLocation>
</comment>
<keyword evidence="13" id="KW-0256">Endoplasmic reticulum</keyword>
<dbReference type="Proteomes" id="UP001318040">
    <property type="component" value="Chromosome 7"/>
</dbReference>
<dbReference type="GO" id="GO:0004796">
    <property type="term" value="F:thromboxane-A synthase activity"/>
    <property type="evidence" value="ECO:0007669"/>
    <property type="project" value="UniProtKB-EC"/>
</dbReference>
<reference evidence="37" key="1">
    <citation type="submission" date="2025-08" db="UniProtKB">
        <authorList>
            <consortium name="RefSeq"/>
        </authorList>
    </citation>
    <scope>IDENTIFICATION</scope>
    <source>
        <tissue evidence="37">Sperm</tissue>
    </source>
</reference>
<evidence type="ECO:0000256" key="32">
    <source>
        <dbReference type="PIRSR" id="PIRSR602401-1"/>
    </source>
</evidence>
<organism evidence="36 37">
    <name type="scientific">Petromyzon marinus</name>
    <name type="common">Sea lamprey</name>
    <dbReference type="NCBI Taxonomy" id="7757"/>
    <lineage>
        <taxon>Eukaryota</taxon>
        <taxon>Metazoa</taxon>
        <taxon>Chordata</taxon>
        <taxon>Craniata</taxon>
        <taxon>Vertebrata</taxon>
        <taxon>Cyclostomata</taxon>
        <taxon>Hyperoartia</taxon>
        <taxon>Petromyzontiformes</taxon>
        <taxon>Petromyzontidae</taxon>
        <taxon>Petromyzon</taxon>
    </lineage>
</organism>
<evidence type="ECO:0000256" key="26">
    <source>
        <dbReference type="ARBA" id="ARBA00036424"/>
    </source>
</evidence>
<evidence type="ECO:0000256" key="24">
    <source>
        <dbReference type="ARBA" id="ARBA00033404"/>
    </source>
</evidence>
<evidence type="ECO:0000256" key="16">
    <source>
        <dbReference type="ARBA" id="ARBA00023002"/>
    </source>
</evidence>
<dbReference type="EC" id="5.3.99.5" evidence="28"/>
<comment type="similarity">
    <text evidence="4 33">Belongs to the cytochrome P450 family.</text>
</comment>
<evidence type="ECO:0000256" key="6">
    <source>
        <dbReference type="ARBA" id="ARBA00013084"/>
    </source>
</evidence>
<evidence type="ECO:0000256" key="22">
    <source>
        <dbReference type="ARBA" id="ARBA00023235"/>
    </source>
</evidence>
<keyword evidence="23" id="KW-0456">Lyase</keyword>
<keyword evidence="22" id="KW-0413">Isomerase</keyword>
<feature type="region of interest" description="Disordered" evidence="34">
    <location>
        <begin position="332"/>
        <end position="380"/>
    </location>
</feature>
<evidence type="ECO:0000256" key="34">
    <source>
        <dbReference type="SAM" id="MobiDB-lite"/>
    </source>
</evidence>
<keyword evidence="10 32" id="KW-0349">Heme</keyword>
<gene>
    <name evidence="37" type="primary">LOC116940083</name>
</gene>
<evidence type="ECO:0000256" key="23">
    <source>
        <dbReference type="ARBA" id="ARBA00023239"/>
    </source>
</evidence>
<evidence type="ECO:0000256" key="5">
    <source>
        <dbReference type="ARBA" id="ARBA00011245"/>
    </source>
</evidence>
<comment type="catalytic activity">
    <reaction evidence="26">
        <text>prostaglandin H2 = (12S)-hydroxy-(5Z,8E,10E)-heptadecatrienoate + malonaldehyde</text>
        <dbReference type="Rhea" id="RHEA:48644"/>
        <dbReference type="ChEBI" id="CHEBI:57405"/>
        <dbReference type="ChEBI" id="CHEBI:90694"/>
        <dbReference type="ChEBI" id="CHEBI:566274"/>
    </reaction>
</comment>
<dbReference type="GO" id="GO:0001516">
    <property type="term" value="P:prostaglandin biosynthetic process"/>
    <property type="evidence" value="ECO:0007669"/>
    <property type="project" value="UniProtKB-KW"/>
</dbReference>
<dbReference type="Gene3D" id="1.10.630.10">
    <property type="entry name" value="Cytochrome P450"/>
    <property type="match status" value="1"/>
</dbReference>
<dbReference type="GO" id="GO:0005506">
    <property type="term" value="F:iron ion binding"/>
    <property type="evidence" value="ECO:0007669"/>
    <property type="project" value="InterPro"/>
</dbReference>
<evidence type="ECO:0000256" key="9">
    <source>
        <dbReference type="ARBA" id="ARBA00022585"/>
    </source>
</evidence>